<evidence type="ECO:0000259" key="8">
    <source>
        <dbReference type="Pfam" id="PF06305"/>
    </source>
</evidence>
<keyword evidence="4 6" id="KW-0472">Membrane</keyword>
<feature type="chain" id="PRO_5016403163" description="Lipopolysaccharide assembly protein A domain-containing protein" evidence="7">
    <location>
        <begin position="22"/>
        <end position="116"/>
    </location>
</feature>
<evidence type="ECO:0000313" key="10">
    <source>
        <dbReference type="Proteomes" id="UP000269883"/>
    </source>
</evidence>
<evidence type="ECO:0000256" key="4">
    <source>
        <dbReference type="ARBA" id="ARBA00023136"/>
    </source>
</evidence>
<keyword evidence="3 6" id="KW-1133">Transmembrane helix</keyword>
<evidence type="ECO:0000256" key="3">
    <source>
        <dbReference type="ARBA" id="ARBA00022989"/>
    </source>
</evidence>
<protein>
    <recommendedName>
        <fullName evidence="8">Lipopolysaccharide assembly protein A domain-containing protein</fullName>
    </recommendedName>
</protein>
<dbReference type="KEGG" id="dfl:DFE_0954"/>
<organism evidence="9 10">
    <name type="scientific">Desulfovibrio ferrophilus</name>
    <dbReference type="NCBI Taxonomy" id="241368"/>
    <lineage>
        <taxon>Bacteria</taxon>
        <taxon>Pseudomonadati</taxon>
        <taxon>Thermodesulfobacteriota</taxon>
        <taxon>Desulfovibrionia</taxon>
        <taxon>Desulfovibrionales</taxon>
        <taxon>Desulfovibrionaceae</taxon>
        <taxon>Desulfovibrio</taxon>
    </lineage>
</organism>
<dbReference type="Proteomes" id="UP000269883">
    <property type="component" value="Chromosome"/>
</dbReference>
<keyword evidence="2 6" id="KW-0812">Transmembrane</keyword>
<reference evidence="9 10" key="1">
    <citation type="journal article" date="2018" name="Sci. Adv.">
        <title>Multi-heme cytochromes provide a pathway for survival in energy-limited environments.</title>
        <authorList>
            <person name="Deng X."/>
            <person name="Dohmae N."/>
            <person name="Nealson K.H."/>
            <person name="Hashimoto K."/>
            <person name="Okamoto A."/>
        </authorList>
    </citation>
    <scope>NUCLEOTIDE SEQUENCE [LARGE SCALE GENOMIC DNA]</scope>
    <source>
        <strain evidence="9 10">IS5</strain>
    </source>
</reference>
<feature type="domain" description="Lipopolysaccharide assembly protein A" evidence="8">
    <location>
        <begin position="43"/>
        <end position="94"/>
    </location>
</feature>
<evidence type="ECO:0000256" key="7">
    <source>
        <dbReference type="SAM" id="SignalP"/>
    </source>
</evidence>
<evidence type="ECO:0000256" key="6">
    <source>
        <dbReference type="SAM" id="Phobius"/>
    </source>
</evidence>
<evidence type="ECO:0000256" key="5">
    <source>
        <dbReference type="SAM" id="Coils"/>
    </source>
</evidence>
<feature type="coiled-coil region" evidence="5">
    <location>
        <begin position="72"/>
        <end position="99"/>
    </location>
</feature>
<name>A0A2Z6AWT5_9BACT</name>
<evidence type="ECO:0000256" key="2">
    <source>
        <dbReference type="ARBA" id="ARBA00022692"/>
    </source>
</evidence>
<evidence type="ECO:0000313" key="9">
    <source>
        <dbReference type="EMBL" id="BBD07680.1"/>
    </source>
</evidence>
<keyword evidence="7" id="KW-0732">Signal</keyword>
<evidence type="ECO:0000256" key="1">
    <source>
        <dbReference type="ARBA" id="ARBA00022475"/>
    </source>
</evidence>
<sequence length="116" mass="13170">MRYVKMLLLLALFFLSMVMFAQNMETLNTALPLSLELFGTPVFALEQPVYLCLLSLFVLGGLLCTLYFLCEKIRLSREVSQAKKKVASLEQEVNSLRNLPLDDSNYSAEPEAKNEE</sequence>
<dbReference type="GO" id="GO:0005886">
    <property type="term" value="C:plasma membrane"/>
    <property type="evidence" value="ECO:0007669"/>
    <property type="project" value="InterPro"/>
</dbReference>
<dbReference type="Pfam" id="PF06305">
    <property type="entry name" value="LapA_dom"/>
    <property type="match status" value="1"/>
</dbReference>
<proteinExistence type="predicted"/>
<keyword evidence="1" id="KW-1003">Cell membrane</keyword>
<dbReference type="RefSeq" id="WP_126377145.1">
    <property type="nucleotide sequence ID" value="NZ_AP017378.1"/>
</dbReference>
<dbReference type="OrthoDB" id="5465169at2"/>
<keyword evidence="5" id="KW-0175">Coiled coil</keyword>
<dbReference type="InterPro" id="IPR010445">
    <property type="entry name" value="LapA_dom"/>
</dbReference>
<dbReference type="EMBL" id="AP017378">
    <property type="protein sequence ID" value="BBD07680.1"/>
    <property type="molecule type" value="Genomic_DNA"/>
</dbReference>
<accession>A0A2Z6AWT5</accession>
<keyword evidence="10" id="KW-1185">Reference proteome</keyword>
<gene>
    <name evidence="9" type="ORF">DFE_0954</name>
</gene>
<dbReference type="AlphaFoldDB" id="A0A2Z6AWT5"/>
<feature type="transmembrane region" description="Helical" evidence="6">
    <location>
        <begin position="47"/>
        <end position="70"/>
    </location>
</feature>
<feature type="signal peptide" evidence="7">
    <location>
        <begin position="1"/>
        <end position="21"/>
    </location>
</feature>